<evidence type="ECO:0000256" key="7">
    <source>
        <dbReference type="ARBA" id="ARBA00022825"/>
    </source>
</evidence>
<proteinExistence type="inferred from homology"/>
<protein>
    <submittedName>
        <fullName evidence="14">Subtilisin family serine protease</fullName>
    </submittedName>
</protein>
<comment type="caution">
    <text evidence="14">The sequence shown here is derived from an EMBL/GenBank/DDBJ whole genome shotgun (WGS) entry which is preliminary data.</text>
</comment>
<dbReference type="GO" id="GO:0006508">
    <property type="term" value="P:proteolysis"/>
    <property type="evidence" value="ECO:0007669"/>
    <property type="project" value="UniProtKB-KW"/>
</dbReference>
<dbReference type="InterPro" id="IPR046450">
    <property type="entry name" value="PA_dom_sf"/>
</dbReference>
<accession>A0ABU1IVZ5</accession>
<evidence type="ECO:0000256" key="5">
    <source>
        <dbReference type="ARBA" id="ARBA00022729"/>
    </source>
</evidence>
<dbReference type="PROSITE" id="PS00136">
    <property type="entry name" value="SUBTILASE_ASP"/>
    <property type="match status" value="1"/>
</dbReference>
<dbReference type="PANTHER" id="PTHR43806">
    <property type="entry name" value="PEPTIDASE S8"/>
    <property type="match status" value="1"/>
</dbReference>
<dbReference type="InterPro" id="IPR023827">
    <property type="entry name" value="Peptidase_S8_Asp-AS"/>
</dbReference>
<evidence type="ECO:0000256" key="2">
    <source>
        <dbReference type="ARBA" id="ARBA00022512"/>
    </source>
</evidence>
<keyword evidence="2" id="KW-0134">Cell wall</keyword>
<evidence type="ECO:0000256" key="3">
    <source>
        <dbReference type="ARBA" id="ARBA00022525"/>
    </source>
</evidence>
<dbReference type="Gene3D" id="3.50.30.30">
    <property type="match status" value="1"/>
</dbReference>
<keyword evidence="7 8" id="KW-0720">Serine protease</keyword>
<gene>
    <name evidence="14" type="ORF">JOC58_001290</name>
</gene>
<evidence type="ECO:0000256" key="8">
    <source>
        <dbReference type="PROSITE-ProRule" id="PRU01240"/>
    </source>
</evidence>
<dbReference type="Proteomes" id="UP001185028">
    <property type="component" value="Unassembled WGS sequence"/>
</dbReference>
<dbReference type="GO" id="GO:0008233">
    <property type="term" value="F:peptidase activity"/>
    <property type="evidence" value="ECO:0007669"/>
    <property type="project" value="UniProtKB-KW"/>
</dbReference>
<dbReference type="InterPro" id="IPR034213">
    <property type="entry name" value="S8_Vpr-like"/>
</dbReference>
<evidence type="ECO:0000259" key="11">
    <source>
        <dbReference type="Pfam" id="PF00082"/>
    </source>
</evidence>
<keyword evidence="3" id="KW-0964">Secreted</keyword>
<dbReference type="InterPro" id="IPR015500">
    <property type="entry name" value="Peptidase_S8_subtilisin-rel"/>
</dbReference>
<organism evidence="14 15">
    <name type="scientific">Paenibacillus hunanensis</name>
    <dbReference type="NCBI Taxonomy" id="539262"/>
    <lineage>
        <taxon>Bacteria</taxon>
        <taxon>Bacillati</taxon>
        <taxon>Bacillota</taxon>
        <taxon>Bacilli</taxon>
        <taxon>Bacillales</taxon>
        <taxon>Paenibacillaceae</taxon>
        <taxon>Paenibacillus</taxon>
    </lineage>
</organism>
<evidence type="ECO:0000256" key="1">
    <source>
        <dbReference type="ARBA" id="ARBA00011073"/>
    </source>
</evidence>
<dbReference type="CDD" id="cd07474">
    <property type="entry name" value="Peptidases_S8_subtilisin_Vpr-like"/>
    <property type="match status" value="1"/>
</dbReference>
<dbReference type="EMBL" id="JAVDQH010000004">
    <property type="protein sequence ID" value="MDR6243403.1"/>
    <property type="molecule type" value="Genomic_DNA"/>
</dbReference>
<dbReference type="InterPro" id="IPR010259">
    <property type="entry name" value="S8pro/Inhibitor_I9"/>
</dbReference>
<feature type="domain" description="Inhibitor I9" evidence="13">
    <location>
        <begin position="79"/>
        <end position="176"/>
    </location>
</feature>
<comment type="similarity">
    <text evidence="1 8 9">Belongs to the peptidase S8 family.</text>
</comment>
<dbReference type="PANTHER" id="PTHR43806:SF65">
    <property type="entry name" value="SERINE PROTEASE APRX"/>
    <property type="match status" value="1"/>
</dbReference>
<feature type="domain" description="Peptidase S8/S53" evidence="11">
    <location>
        <begin position="209"/>
        <end position="703"/>
    </location>
</feature>
<dbReference type="InterPro" id="IPR000209">
    <property type="entry name" value="Peptidase_S8/S53_dom"/>
</dbReference>
<dbReference type="InterPro" id="IPR036852">
    <property type="entry name" value="Peptidase_S8/S53_dom_sf"/>
</dbReference>
<evidence type="ECO:0000313" key="14">
    <source>
        <dbReference type="EMBL" id="MDR6243403.1"/>
    </source>
</evidence>
<dbReference type="InterPro" id="IPR003137">
    <property type="entry name" value="PA_domain"/>
</dbReference>
<dbReference type="Pfam" id="PF02225">
    <property type="entry name" value="PA"/>
    <property type="match status" value="1"/>
</dbReference>
<feature type="active site" description="Charge relay system" evidence="8">
    <location>
        <position position="267"/>
    </location>
</feature>
<keyword evidence="4 8" id="KW-0645">Protease</keyword>
<dbReference type="Pfam" id="PF00082">
    <property type="entry name" value="Peptidase_S8"/>
    <property type="match status" value="1"/>
</dbReference>
<evidence type="ECO:0000256" key="6">
    <source>
        <dbReference type="ARBA" id="ARBA00022801"/>
    </source>
</evidence>
<feature type="domain" description="PA" evidence="12">
    <location>
        <begin position="483"/>
        <end position="534"/>
    </location>
</feature>
<dbReference type="SUPFAM" id="SSF52743">
    <property type="entry name" value="Subtilisin-like"/>
    <property type="match status" value="1"/>
</dbReference>
<dbReference type="PRINTS" id="PR00723">
    <property type="entry name" value="SUBTILISIN"/>
</dbReference>
<keyword evidence="6 8" id="KW-0378">Hydrolase</keyword>
<name>A0ABU1IVZ5_9BACL</name>
<dbReference type="PROSITE" id="PS00138">
    <property type="entry name" value="SUBTILASE_SER"/>
    <property type="match status" value="1"/>
</dbReference>
<feature type="chain" id="PRO_5046826537" evidence="10">
    <location>
        <begin position="33"/>
        <end position="1097"/>
    </location>
</feature>
<dbReference type="InterPro" id="IPR050131">
    <property type="entry name" value="Peptidase_S8_subtilisin-like"/>
</dbReference>
<keyword evidence="15" id="KW-1185">Reference proteome</keyword>
<evidence type="ECO:0000259" key="13">
    <source>
        <dbReference type="Pfam" id="PF05922"/>
    </source>
</evidence>
<dbReference type="PROSITE" id="PS51892">
    <property type="entry name" value="SUBTILASE"/>
    <property type="match status" value="1"/>
</dbReference>
<dbReference type="InterPro" id="IPR023828">
    <property type="entry name" value="Peptidase_S8_Ser-AS"/>
</dbReference>
<sequence length="1097" mass="116039">MRTGNMRNPFWIWSMVSVLAVSMIAGPSVAGAAAQGTAASPYIIQPADVKGQSVNLRTAQEHMISPDINTASSDPVSVIVQLTDQPAAVSLHDSKLEASKRIESEQLDPAADEQMVASQQNLILQQARNQSISYTVNYRYNTVLNGMEMTLPANQIPALAKLPEVKSIYQNKTYTTMPVQDRTATQATYDPTPLSLIGAPIAWQKGLTGKGVKVGVVDTGIDSDHPDLIGAYKGGYDSVDHDNDPYETPPVSVQDDVYKKGYPGSSHGTHVSGTIAGRAANQQGEVNQKGVAYGADLYVYRVMKRDPVTNEETGDSATIIDGIEHAVKDGMDVINLSIGSDADKDVNAPDSIAVNNAVLSGVTVVIANGNAAAPGSYYYSMGEPATSQLAIAVGASSVPFSQYVATVHADVYGTADHATPVTGDVYGSSKPAKSASTVSSDVYDTNVNQDYALQMLAWKTHQEDFASIIGKAPVQGIYVGLGSETDYEGKDVKDKVVIVSRGGIGFTDKAENAAKHGARAVILFNGNADPSHPGKADLSKSISGRDSYIGGAAFMGDGFTYVPTFDMKGAEGRALIRASLAQGGQPITFTFDTKYPKQDVSGDHIASFSSRGPNQDGVLGVKPDLVAPGVTIRSTVPAYGKYIKDANYADAYKRESGTSMAAPHVAGMAALLKQEHPDWTPFDIRAALANTSESLVDESGQRYDVYSQGAGRADVGAAVNTPALLETVDDITILDKDFNRKTVTNYNPSAAFGVMQPDGKPHEQPLQLKNTSGSSVIYHASVSMHPSVTSDPSAPVATPDVKAIQAVLQGLDANGTITAAANSAVSFNLEVTPSTSAAEGVYEGEVDLTAEGYPALHLPFSLHIGKDQPDTGLGIQQVEVNHPAVRLDGKQDSADVTFRLLSNNVNALELDAVTLDGQYAGTLVQTIKQPTATASPAFAAGYYRLTGLDNIVTYFGDDGTGETRVLQPGTYSLQLNAFNIDKNGNIKKSATKRASTAYRIAGTEKDRVATATARFRTIQTGNQAVGQPVLTLPQDNRLDYKILSSSDPQLVDNSGKLLKLPASSYRIVRLQLKISSIHDPSASQTVSALIKIKGTGK</sequence>
<evidence type="ECO:0000256" key="9">
    <source>
        <dbReference type="RuleBase" id="RU003355"/>
    </source>
</evidence>
<dbReference type="InterPro" id="IPR022398">
    <property type="entry name" value="Peptidase_S8_His-AS"/>
</dbReference>
<dbReference type="SUPFAM" id="SSF52025">
    <property type="entry name" value="PA domain"/>
    <property type="match status" value="1"/>
</dbReference>
<dbReference type="PROSITE" id="PS00137">
    <property type="entry name" value="SUBTILASE_HIS"/>
    <property type="match status" value="1"/>
</dbReference>
<keyword evidence="5 10" id="KW-0732">Signal</keyword>
<reference evidence="14 15" key="1">
    <citation type="submission" date="2023-07" db="EMBL/GenBank/DDBJ databases">
        <title>Genomic Encyclopedia of Type Strains, Phase IV (KMG-IV): sequencing the most valuable type-strain genomes for metagenomic binning, comparative biology and taxonomic classification.</title>
        <authorList>
            <person name="Goeker M."/>
        </authorList>
    </citation>
    <scope>NUCLEOTIDE SEQUENCE [LARGE SCALE GENOMIC DNA]</scope>
    <source>
        <strain evidence="14 15">DSM 22170</strain>
    </source>
</reference>
<dbReference type="RefSeq" id="WP_229685546.1">
    <property type="nucleotide sequence ID" value="NZ_BMMB01000001.1"/>
</dbReference>
<feature type="active site" description="Charge relay system" evidence="8">
    <location>
        <position position="218"/>
    </location>
</feature>
<dbReference type="Pfam" id="PF05922">
    <property type="entry name" value="Inhibitor_I9"/>
    <property type="match status" value="1"/>
</dbReference>
<feature type="active site" description="Charge relay system" evidence="8">
    <location>
        <position position="659"/>
    </location>
</feature>
<feature type="signal peptide" evidence="10">
    <location>
        <begin position="1"/>
        <end position="32"/>
    </location>
</feature>
<evidence type="ECO:0000256" key="10">
    <source>
        <dbReference type="SAM" id="SignalP"/>
    </source>
</evidence>
<evidence type="ECO:0000259" key="12">
    <source>
        <dbReference type="Pfam" id="PF02225"/>
    </source>
</evidence>
<evidence type="ECO:0000256" key="4">
    <source>
        <dbReference type="ARBA" id="ARBA00022670"/>
    </source>
</evidence>
<evidence type="ECO:0000313" key="15">
    <source>
        <dbReference type="Proteomes" id="UP001185028"/>
    </source>
</evidence>
<dbReference type="Gene3D" id="3.40.50.200">
    <property type="entry name" value="Peptidase S8/S53 domain"/>
    <property type="match status" value="2"/>
</dbReference>